<sequence length="106" mass="12519">MILQRKKRIEQEEELHRLHQSMHSAMEDLRLLEGAGQKDAGRLYRVALEKKGIFGKGGIPIERKINLISPCKDLHVYIWKEEELEVLLVEAMEENMRDLYIYDVKN</sequence>
<comment type="caution">
    <text evidence="1">The sequence shown here is derived from an EMBL/GenBank/DDBJ whole genome shotgun (WGS) entry which is preliminary data.</text>
</comment>
<protein>
    <submittedName>
        <fullName evidence="1">Uncharacterized protein</fullName>
    </submittedName>
</protein>
<dbReference type="Proteomes" id="UP000249056">
    <property type="component" value="Unassembled WGS sequence"/>
</dbReference>
<dbReference type="PANTHER" id="PTHR39150">
    <property type="entry name" value="54S RIBOSOMAL PROTEIN L28, MITOCHONDRIAL"/>
    <property type="match status" value="1"/>
</dbReference>
<evidence type="ECO:0000313" key="2">
    <source>
        <dbReference type="Proteomes" id="UP000249056"/>
    </source>
</evidence>
<dbReference type="GO" id="GO:0032543">
    <property type="term" value="P:mitochondrial translation"/>
    <property type="evidence" value="ECO:0007669"/>
    <property type="project" value="InterPro"/>
</dbReference>
<dbReference type="PANTHER" id="PTHR39150:SF1">
    <property type="entry name" value="LARGE RIBOSOMAL SUBUNIT PROTEIN ML40"/>
    <property type="match status" value="1"/>
</dbReference>
<gene>
    <name evidence="1" type="ORF">DID88_003476</name>
</gene>
<accession>A0A395IWP3</accession>
<dbReference type="OrthoDB" id="2098203at2759"/>
<dbReference type="InterPro" id="IPR042831">
    <property type="entry name" value="Ribosomal_mL40_fung"/>
</dbReference>
<dbReference type="Gene3D" id="6.10.250.3440">
    <property type="match status" value="1"/>
</dbReference>
<reference evidence="1 2" key="1">
    <citation type="submission" date="2018-06" db="EMBL/GenBank/DDBJ databases">
        <title>Genome Sequence of the Brown Rot Fungal Pathogen Monilinia fructigena.</title>
        <authorList>
            <person name="Landi L."/>
            <person name="De Miccolis Angelini R.M."/>
            <person name="Pollastro S."/>
            <person name="Abate D."/>
            <person name="Faretra F."/>
            <person name="Romanazzi G."/>
        </authorList>
    </citation>
    <scope>NUCLEOTIDE SEQUENCE [LARGE SCALE GENOMIC DNA]</scope>
    <source>
        <strain evidence="1 2">Mfrg269</strain>
    </source>
</reference>
<dbReference type="EMBL" id="QKRW01000017">
    <property type="protein sequence ID" value="RAL63833.1"/>
    <property type="molecule type" value="Genomic_DNA"/>
</dbReference>
<dbReference type="GO" id="GO:0005739">
    <property type="term" value="C:mitochondrion"/>
    <property type="evidence" value="ECO:0007669"/>
    <property type="project" value="GOC"/>
</dbReference>
<organism evidence="1 2">
    <name type="scientific">Monilinia fructigena</name>
    <dbReference type="NCBI Taxonomy" id="38457"/>
    <lineage>
        <taxon>Eukaryota</taxon>
        <taxon>Fungi</taxon>
        <taxon>Dikarya</taxon>
        <taxon>Ascomycota</taxon>
        <taxon>Pezizomycotina</taxon>
        <taxon>Leotiomycetes</taxon>
        <taxon>Helotiales</taxon>
        <taxon>Sclerotiniaceae</taxon>
        <taxon>Monilinia</taxon>
    </lineage>
</organism>
<keyword evidence="2" id="KW-1185">Reference proteome</keyword>
<dbReference type="GO" id="GO:0003735">
    <property type="term" value="F:structural constituent of ribosome"/>
    <property type="evidence" value="ECO:0007669"/>
    <property type="project" value="InterPro"/>
</dbReference>
<name>A0A395IWP3_9HELO</name>
<evidence type="ECO:0000313" key="1">
    <source>
        <dbReference type="EMBL" id="RAL63833.1"/>
    </source>
</evidence>
<proteinExistence type="predicted"/>
<dbReference type="AlphaFoldDB" id="A0A395IWP3"/>